<dbReference type="InterPro" id="IPR036390">
    <property type="entry name" value="WH_DNA-bd_sf"/>
</dbReference>
<evidence type="ECO:0000256" key="5">
    <source>
        <dbReference type="ARBA" id="ARBA00023163"/>
    </source>
</evidence>
<name>A0A022PCS4_9GAMM</name>
<protein>
    <submittedName>
        <fullName evidence="7">Transcriptional regulator</fullName>
    </submittedName>
</protein>
<comment type="caution">
    <text evidence="7">The sequence shown here is derived from an EMBL/GenBank/DDBJ whole genome shotgun (WGS) entry which is preliminary data.</text>
</comment>
<dbReference type="InterPro" id="IPR000847">
    <property type="entry name" value="LysR_HTH_N"/>
</dbReference>
<dbReference type="PRINTS" id="PR00039">
    <property type="entry name" value="HTHLYSR"/>
</dbReference>
<keyword evidence="3" id="KW-0238">DNA-binding</keyword>
<dbReference type="NCBIfam" id="NF008361">
    <property type="entry name" value="PRK11151.1"/>
    <property type="match status" value="1"/>
</dbReference>
<dbReference type="SUPFAM" id="SSF46785">
    <property type="entry name" value="Winged helix' DNA-binding domain"/>
    <property type="match status" value="1"/>
</dbReference>
<proteinExistence type="inferred from homology"/>
<dbReference type="PROSITE" id="PS50931">
    <property type="entry name" value="HTH_LYSR"/>
    <property type="match status" value="1"/>
</dbReference>
<gene>
    <name evidence="7" type="ORF">BA1DRAFT_04021</name>
</gene>
<evidence type="ECO:0000256" key="3">
    <source>
        <dbReference type="ARBA" id="ARBA00023125"/>
    </source>
</evidence>
<keyword evidence="8" id="KW-1185">Reference proteome</keyword>
<keyword evidence="2" id="KW-0805">Transcription regulation</keyword>
<evidence type="ECO:0000256" key="2">
    <source>
        <dbReference type="ARBA" id="ARBA00023015"/>
    </source>
</evidence>
<dbReference type="InterPro" id="IPR005119">
    <property type="entry name" value="LysR_subst-bd"/>
</dbReference>
<dbReference type="Pfam" id="PF03466">
    <property type="entry name" value="LysR_substrate"/>
    <property type="match status" value="1"/>
</dbReference>
<evidence type="ECO:0000256" key="1">
    <source>
        <dbReference type="ARBA" id="ARBA00009437"/>
    </source>
</evidence>
<evidence type="ECO:0000256" key="4">
    <source>
        <dbReference type="ARBA" id="ARBA00023159"/>
    </source>
</evidence>
<dbReference type="Gene3D" id="1.10.10.10">
    <property type="entry name" value="Winged helix-like DNA-binding domain superfamily/Winged helix DNA-binding domain"/>
    <property type="match status" value="1"/>
</dbReference>
<keyword evidence="5" id="KW-0804">Transcription</keyword>
<dbReference type="AlphaFoldDB" id="A0A022PCS4"/>
<dbReference type="Pfam" id="PF00126">
    <property type="entry name" value="HTH_1"/>
    <property type="match status" value="1"/>
</dbReference>
<sequence>MNIRDLEYLVALAEHRHFRHAADSCHVSQPTLSGQIRKLEDDLGVMLLERTSRKVLFTQQGMLLVEQARTVLREVRILQEMASLQGENMSGPLHIGLIPTIGPYLLPHIIPGLHGLFPKLEMYLYEAQTQSLLAQLDSGKLDIAILAMGKETRAFIEVPLFEEPMKLAIYDGHPWAEREKIAMDELTGEKLLMLEDGHCLRDQAMGFCFQAGAKEDTHFRATSLETLRNMVAAGSGITLLPDLAVPQEKKRDGVCYLECSNPEPKRSVILIYRPGSPLRGRYEQLAEAIRARMGTYYRQSK</sequence>
<dbReference type="Gene3D" id="3.40.190.10">
    <property type="entry name" value="Periplasmic binding protein-like II"/>
    <property type="match status" value="2"/>
</dbReference>
<dbReference type="SUPFAM" id="SSF53850">
    <property type="entry name" value="Periplasmic binding protein-like II"/>
    <property type="match status" value="1"/>
</dbReference>
<dbReference type="InterPro" id="IPR036388">
    <property type="entry name" value="WH-like_DNA-bd_sf"/>
</dbReference>
<reference evidence="7 8" key="1">
    <citation type="submission" date="2014-03" db="EMBL/GenBank/DDBJ databases">
        <title>Draft Genome of Photorhabdus luminescens BA1, an Egyptian Isolate.</title>
        <authorList>
            <person name="Ghazal S."/>
            <person name="Hurst S.G.IV."/>
            <person name="Morris K."/>
            <person name="Thomas K."/>
            <person name="Tisa L.S."/>
        </authorList>
    </citation>
    <scope>NUCLEOTIDE SEQUENCE [LARGE SCALE GENOMIC DNA]</scope>
    <source>
        <strain evidence="7 8">BA1</strain>
    </source>
</reference>
<dbReference type="PANTHER" id="PTHR30346:SF26">
    <property type="entry name" value="HYDROGEN PEROXIDE-INDUCIBLE GENES ACTIVATOR"/>
    <property type="match status" value="1"/>
</dbReference>
<evidence type="ECO:0000313" key="8">
    <source>
        <dbReference type="Proteomes" id="UP000023464"/>
    </source>
</evidence>
<evidence type="ECO:0000259" key="6">
    <source>
        <dbReference type="PROSITE" id="PS50931"/>
    </source>
</evidence>
<dbReference type="EMBL" id="JFGV01000082">
    <property type="protein sequence ID" value="EYU13506.1"/>
    <property type="molecule type" value="Genomic_DNA"/>
</dbReference>
<dbReference type="GO" id="GO:0003700">
    <property type="term" value="F:DNA-binding transcription factor activity"/>
    <property type="evidence" value="ECO:0007669"/>
    <property type="project" value="InterPro"/>
</dbReference>
<dbReference type="FunFam" id="3.40.190.10:FF:000027">
    <property type="entry name" value="DNA-binding transcriptional regulator OxyR"/>
    <property type="match status" value="1"/>
</dbReference>
<dbReference type="GO" id="GO:0032993">
    <property type="term" value="C:protein-DNA complex"/>
    <property type="evidence" value="ECO:0007669"/>
    <property type="project" value="TreeGrafter"/>
</dbReference>
<dbReference type="GO" id="GO:0003677">
    <property type="term" value="F:DNA binding"/>
    <property type="evidence" value="ECO:0007669"/>
    <property type="project" value="UniProtKB-KW"/>
</dbReference>
<accession>A0A022PCS4</accession>
<comment type="similarity">
    <text evidence="1">Belongs to the LysR transcriptional regulatory family.</text>
</comment>
<evidence type="ECO:0000313" key="7">
    <source>
        <dbReference type="EMBL" id="EYU13506.1"/>
    </source>
</evidence>
<dbReference type="PATRIC" id="fig|1393736.3.peg.4094"/>
<dbReference type="CDD" id="cd08411">
    <property type="entry name" value="PBP2_OxyR"/>
    <property type="match status" value="1"/>
</dbReference>
<organism evidence="7 8">
    <name type="scientific">Photorhabdus aegyptia</name>
    <dbReference type="NCBI Taxonomy" id="2805098"/>
    <lineage>
        <taxon>Bacteria</taxon>
        <taxon>Pseudomonadati</taxon>
        <taxon>Pseudomonadota</taxon>
        <taxon>Gammaproteobacteria</taxon>
        <taxon>Enterobacterales</taxon>
        <taxon>Morganellaceae</taxon>
        <taxon>Photorhabdus</taxon>
    </lineage>
</organism>
<dbReference type="FunFam" id="1.10.10.10:FF:000001">
    <property type="entry name" value="LysR family transcriptional regulator"/>
    <property type="match status" value="1"/>
</dbReference>
<dbReference type="Proteomes" id="UP000023464">
    <property type="component" value="Unassembled WGS sequence"/>
</dbReference>
<keyword evidence="4" id="KW-0010">Activator</keyword>
<dbReference type="RefSeq" id="WP_036782575.1">
    <property type="nucleotide sequence ID" value="NZ_CAWLTM010000033.1"/>
</dbReference>
<dbReference type="PANTHER" id="PTHR30346">
    <property type="entry name" value="TRANSCRIPTIONAL DUAL REGULATOR HCAR-RELATED"/>
    <property type="match status" value="1"/>
</dbReference>
<feature type="domain" description="HTH lysR-type" evidence="6">
    <location>
        <begin position="1"/>
        <end position="58"/>
    </location>
</feature>